<name>D2JY92_FLAVE</name>
<evidence type="ECO:0000313" key="1">
    <source>
        <dbReference type="EMBL" id="ACZ59468.1"/>
    </source>
</evidence>
<sequence>MATDEGSDADHDLATWKPDVPQGWYYLGQTPATNYDSAPTGLIVFPISPDVVADVKSWELVWDDAGSKNKNDYALWRGVPPTDEYVVIGGIFSNNKSHAPPTDNETSGIKAIRKDLLVAGEAKWVWNDGGSGSDRDGAVWTCGWLDSPLADHVYPQVIIPVSDYKSPPVDNVWALSRDKVVDLS</sequence>
<reference evidence="1" key="1">
    <citation type="submission" date="2009-09" db="EMBL/GenBank/DDBJ databases">
        <authorList>
            <person name="Lee C.S."/>
            <person name="Joh J.H."/>
            <person name="Kong W.S."/>
            <person name="Kim K.Y."/>
            <person name="Kim N.K."/>
            <person name="Park H.R."/>
            <person name="Son E.S."/>
            <person name="Kim Y.S."/>
            <person name="Kim S.R."/>
        </authorList>
    </citation>
    <scope>NUCLEOTIDE SEQUENCE</scope>
</reference>
<accession>D2JY92</accession>
<organism evidence="1">
    <name type="scientific">Flammulina velutipes</name>
    <name type="common">Agaricus velutipes</name>
    <dbReference type="NCBI Taxonomy" id="38945"/>
    <lineage>
        <taxon>Eukaryota</taxon>
        <taxon>Fungi</taxon>
        <taxon>Dikarya</taxon>
        <taxon>Basidiomycota</taxon>
        <taxon>Agaricomycotina</taxon>
        <taxon>Agaricomycetes</taxon>
        <taxon>Agaricomycetidae</taxon>
        <taxon>Agaricales</taxon>
        <taxon>Marasmiineae</taxon>
        <taxon>Physalacriaceae</taxon>
        <taxon>Flammulina</taxon>
    </lineage>
</organism>
<proteinExistence type="evidence at transcript level"/>
<dbReference type="AlphaFoldDB" id="D2JY92"/>
<dbReference type="EMBL" id="GU136433">
    <property type="protein sequence ID" value="ACZ59468.1"/>
    <property type="molecule type" value="mRNA"/>
</dbReference>
<protein>
    <submittedName>
        <fullName evidence="1">FDS protein</fullName>
    </submittedName>
</protein>